<dbReference type="PROSITE" id="PS01123">
    <property type="entry name" value="TNASE_1"/>
    <property type="match status" value="1"/>
</dbReference>
<keyword evidence="4" id="KW-0732">Signal</keyword>
<dbReference type="EMBL" id="JAENHK010000008">
    <property type="protein sequence ID" value="MBK1895802.1"/>
    <property type="molecule type" value="Genomic_DNA"/>
</dbReference>
<name>A0ABS1FTP8_9FLAO</name>
<organism evidence="6 7">
    <name type="scientific">Chryseobacterium paridis</name>
    <dbReference type="NCBI Taxonomy" id="2800328"/>
    <lineage>
        <taxon>Bacteria</taxon>
        <taxon>Pseudomonadati</taxon>
        <taxon>Bacteroidota</taxon>
        <taxon>Flavobacteriia</taxon>
        <taxon>Flavobacteriales</taxon>
        <taxon>Weeksellaceae</taxon>
        <taxon>Chryseobacterium group</taxon>
        <taxon>Chryseobacterium</taxon>
    </lineage>
</organism>
<comment type="caution">
    <text evidence="6">The sequence shown here is derived from an EMBL/GenBank/DDBJ whole genome shotgun (WGS) entry which is preliminary data.</text>
</comment>
<accession>A0ABS1FTP8</accession>
<keyword evidence="1" id="KW-0540">Nuclease</keyword>
<dbReference type="PANTHER" id="PTHR12302:SF3">
    <property type="entry name" value="SERINE_THREONINE-PROTEIN KINASE 31"/>
    <property type="match status" value="1"/>
</dbReference>
<dbReference type="InterPro" id="IPR002071">
    <property type="entry name" value="Thermonucl_AS"/>
</dbReference>
<evidence type="ECO:0000259" key="5">
    <source>
        <dbReference type="PROSITE" id="PS50830"/>
    </source>
</evidence>
<feature type="chain" id="PRO_5046424019" evidence="4">
    <location>
        <begin position="22"/>
        <end position="175"/>
    </location>
</feature>
<dbReference type="PROSITE" id="PS50830">
    <property type="entry name" value="TNASE_3"/>
    <property type="match status" value="1"/>
</dbReference>
<evidence type="ECO:0000313" key="7">
    <source>
        <dbReference type="Proteomes" id="UP000628669"/>
    </source>
</evidence>
<keyword evidence="3" id="KW-0378">Hydrolase</keyword>
<evidence type="ECO:0000256" key="1">
    <source>
        <dbReference type="ARBA" id="ARBA00022722"/>
    </source>
</evidence>
<dbReference type="InterPro" id="IPR016071">
    <property type="entry name" value="Staphylococal_nuclease_OB-fold"/>
</dbReference>
<gene>
    <name evidence="6" type="ORF">JHL15_08585</name>
</gene>
<evidence type="ECO:0000256" key="3">
    <source>
        <dbReference type="ARBA" id="ARBA00022801"/>
    </source>
</evidence>
<sequence length="175" mass="20354">MRRLRKILLIMLVGVSNLILSQTNAKVIGIKDGDTILVLDENNNQTTLRLAEVDCPEKGQPFGKNAKQFTSDLVYGKQITYYKTSSDRYRRIIAKVYFDNDQYLSEEIIKKGFGWWYYQYSNNQNLGILESKARSRKLGLWSGSQTVSPWEWRKAKREAYKQKSKTKLSLVEISK</sequence>
<evidence type="ECO:0000313" key="6">
    <source>
        <dbReference type="EMBL" id="MBK1895802.1"/>
    </source>
</evidence>
<keyword evidence="2" id="KW-0255">Endonuclease</keyword>
<dbReference type="Proteomes" id="UP000628669">
    <property type="component" value="Unassembled WGS sequence"/>
</dbReference>
<dbReference type="Gene3D" id="2.40.50.90">
    <property type="match status" value="1"/>
</dbReference>
<feature type="domain" description="TNase-like" evidence="5">
    <location>
        <begin position="21"/>
        <end position="143"/>
    </location>
</feature>
<dbReference type="InterPro" id="IPR035437">
    <property type="entry name" value="SNase_OB-fold_sf"/>
</dbReference>
<keyword evidence="7" id="KW-1185">Reference proteome</keyword>
<protein>
    <submittedName>
        <fullName evidence="6">Thermonuclease family protein</fullName>
    </submittedName>
</protein>
<feature type="signal peptide" evidence="4">
    <location>
        <begin position="1"/>
        <end position="21"/>
    </location>
</feature>
<dbReference type="SMART" id="SM00318">
    <property type="entry name" value="SNc"/>
    <property type="match status" value="1"/>
</dbReference>
<dbReference type="Pfam" id="PF00565">
    <property type="entry name" value="SNase"/>
    <property type="match status" value="1"/>
</dbReference>
<dbReference type="SUPFAM" id="SSF50199">
    <property type="entry name" value="Staphylococcal nuclease"/>
    <property type="match status" value="1"/>
</dbReference>
<dbReference type="PANTHER" id="PTHR12302">
    <property type="entry name" value="EBNA2 BINDING PROTEIN P100"/>
    <property type="match status" value="1"/>
</dbReference>
<evidence type="ECO:0000256" key="4">
    <source>
        <dbReference type="SAM" id="SignalP"/>
    </source>
</evidence>
<proteinExistence type="predicted"/>
<evidence type="ECO:0000256" key="2">
    <source>
        <dbReference type="ARBA" id="ARBA00022759"/>
    </source>
</evidence>
<reference evidence="7" key="1">
    <citation type="submission" date="2021-01" db="EMBL/GenBank/DDBJ databases">
        <title>Genome public.</title>
        <authorList>
            <person name="Liu C."/>
            <person name="Sun Q."/>
        </authorList>
    </citation>
    <scope>NUCLEOTIDE SEQUENCE [LARGE SCALE GENOMIC DNA]</scope>
    <source>
        <strain evidence="7">YIM B02567</strain>
    </source>
</reference>